<organism evidence="4">
    <name type="scientific">Triticum aestivum</name>
    <name type="common">Wheat</name>
    <dbReference type="NCBI Taxonomy" id="4565"/>
    <lineage>
        <taxon>Eukaryota</taxon>
        <taxon>Viridiplantae</taxon>
        <taxon>Streptophyta</taxon>
        <taxon>Embryophyta</taxon>
        <taxon>Tracheophyta</taxon>
        <taxon>Spermatophyta</taxon>
        <taxon>Magnoliopsida</taxon>
        <taxon>Liliopsida</taxon>
        <taxon>Poales</taxon>
        <taxon>Poaceae</taxon>
        <taxon>BOP clade</taxon>
        <taxon>Pooideae</taxon>
        <taxon>Triticodae</taxon>
        <taxon>Triticeae</taxon>
        <taxon>Triticinae</taxon>
        <taxon>Triticum</taxon>
    </lineage>
</organism>
<dbReference type="Gramene" id="TraesLAC3A03G01264510.1">
    <property type="protein sequence ID" value="TraesLAC3A03G01264510.1.CDS1"/>
    <property type="gene ID" value="TraesLAC3A03G01264510"/>
</dbReference>
<evidence type="ECO:0000313" key="4">
    <source>
        <dbReference type="EnsemblPlants" id="TraesCS3A02G050600.1.cds1"/>
    </source>
</evidence>
<accession>A0A3B6EA17</accession>
<reference evidence="4" key="1">
    <citation type="submission" date="2018-08" db="EMBL/GenBank/DDBJ databases">
        <authorList>
            <person name="Rossello M."/>
        </authorList>
    </citation>
    <scope>NUCLEOTIDE SEQUENCE [LARGE SCALE GENOMIC DNA]</scope>
    <source>
        <strain evidence="4">cv. Chinese Spring</strain>
    </source>
</reference>
<keyword evidence="2" id="KW-0812">Transmembrane</keyword>
<protein>
    <recommendedName>
        <fullName evidence="3">DUF7378 domain-containing protein</fullName>
    </recommendedName>
</protein>
<reference evidence="4" key="2">
    <citation type="submission" date="2018-10" db="UniProtKB">
        <authorList>
            <consortium name="EnsemblPlants"/>
        </authorList>
    </citation>
    <scope>IDENTIFICATION</scope>
</reference>
<dbReference type="OMA" id="CAYTEGQ"/>
<dbReference type="Gramene" id="TraesWEE_scaffold_035268_01G000200.1">
    <property type="protein sequence ID" value="TraesWEE_scaffold_035268_01G000200.1"/>
    <property type="gene ID" value="TraesWEE_scaffold_035268_01G000200"/>
</dbReference>
<keyword evidence="5" id="KW-1185">Reference proteome</keyword>
<feature type="domain" description="DUF7378" evidence="3">
    <location>
        <begin position="9"/>
        <end position="153"/>
    </location>
</feature>
<dbReference type="Proteomes" id="UP000019116">
    <property type="component" value="Chromosome 3A"/>
</dbReference>
<evidence type="ECO:0000313" key="5">
    <source>
        <dbReference type="Proteomes" id="UP000019116"/>
    </source>
</evidence>
<dbReference type="EnsemblPlants" id="TraesCS3A02G050600.1">
    <property type="protein sequence ID" value="TraesCS3A02G050600.1.cds1"/>
    <property type="gene ID" value="TraesCS3A02G050600"/>
</dbReference>
<keyword evidence="2" id="KW-0472">Membrane</keyword>
<dbReference type="Gramene" id="TraesCS3A02G050600.1">
    <property type="protein sequence ID" value="TraesCS3A02G050600.1.cds1"/>
    <property type="gene ID" value="TraesCS3A02G050600"/>
</dbReference>
<feature type="region of interest" description="Disordered" evidence="1">
    <location>
        <begin position="155"/>
        <end position="185"/>
    </location>
</feature>
<dbReference type="InterPro" id="IPR055802">
    <property type="entry name" value="DUF7378"/>
</dbReference>
<dbReference type="Gramene" id="TraesSTA3A03G01311530.1">
    <property type="protein sequence ID" value="TraesSTA3A03G01311530.1.CDS1"/>
    <property type="gene ID" value="TraesSTA3A03G01311530"/>
</dbReference>
<dbReference type="Gramene" id="TraesJUL3A03G01331440.1">
    <property type="protein sequence ID" value="TraesJUL3A03G01331440.1.CDS1"/>
    <property type="gene ID" value="TraesJUL3A03G01331440"/>
</dbReference>
<dbReference type="Gramene" id="TraesJAG3A03G01329880.1">
    <property type="protein sequence ID" value="TraesJAG3A03G01329880.1.CDS1"/>
    <property type="gene ID" value="TraesJAG3A03G01329880"/>
</dbReference>
<feature type="transmembrane region" description="Helical" evidence="2">
    <location>
        <begin position="63"/>
        <end position="85"/>
    </location>
</feature>
<dbReference type="OrthoDB" id="688798at2759"/>
<proteinExistence type="predicted"/>
<feature type="transmembrane region" description="Helical" evidence="2">
    <location>
        <begin position="97"/>
        <end position="118"/>
    </location>
</feature>
<sequence length="185" mass="19962">MPAQSPARTLGESLAHVPRHKIWTMAVFAQIMSPAVVTSILYGDIWPQGFRSFFRGAPWRLPLALSWGFYLSLLYLIMLYAGLFLPRTPVAVVKKLFYVGAYGVGGGITAMVSGVLGCRVKDGRALAGCTALVEVIIVGLVAFWVWLARTYGGDGDSSSEESTTHPPAEALKEGLQPAVPQRLPV</sequence>
<dbReference type="Gramene" id="TraesSYM3A03G01341460.1">
    <property type="protein sequence ID" value="TraesSYM3A03G01341460.1.CDS1"/>
    <property type="gene ID" value="TraesSYM3A03G01341460"/>
</dbReference>
<dbReference type="Gramene" id="TraesNOR3A03G01340110.1">
    <property type="protein sequence ID" value="TraesNOR3A03G01340110.1.CDS1"/>
    <property type="gene ID" value="TraesNOR3A03G01340110"/>
</dbReference>
<name>A0A3B6EA17_WHEAT</name>
<keyword evidence="2" id="KW-1133">Transmembrane helix</keyword>
<feature type="transmembrane region" description="Helical" evidence="2">
    <location>
        <begin position="125"/>
        <end position="147"/>
    </location>
</feature>
<dbReference type="Gramene" id="TraesCS3A03G0101900.1">
    <property type="protein sequence ID" value="TraesCS3A03G0101900.1.CDS1"/>
    <property type="gene ID" value="TraesCS3A03G0101900"/>
</dbReference>
<dbReference type="Pfam" id="PF24095">
    <property type="entry name" value="DUF7378"/>
    <property type="match status" value="1"/>
</dbReference>
<evidence type="ECO:0000256" key="1">
    <source>
        <dbReference type="SAM" id="MobiDB-lite"/>
    </source>
</evidence>
<evidence type="ECO:0000256" key="2">
    <source>
        <dbReference type="SAM" id="Phobius"/>
    </source>
</evidence>
<dbReference type="Gramene" id="TraesROB_scaffold_107431_01G000200.1">
    <property type="protein sequence ID" value="TraesROB_scaffold_107431_01G000200.1"/>
    <property type="gene ID" value="TraesROB_scaffold_107431_01G000200"/>
</dbReference>
<dbReference type="Gramene" id="TraesLDM3A03G01322850.1">
    <property type="protein sequence ID" value="TraesLDM3A03G01322850.1.CDS1"/>
    <property type="gene ID" value="TraesLDM3A03G01322850"/>
</dbReference>
<evidence type="ECO:0000259" key="3">
    <source>
        <dbReference type="Pfam" id="PF24095"/>
    </source>
</evidence>
<feature type="transmembrane region" description="Helical" evidence="2">
    <location>
        <begin position="22"/>
        <end position="42"/>
    </location>
</feature>
<dbReference type="AlphaFoldDB" id="A0A3B6EA17"/>
<dbReference type="Gramene" id="TraesPARA_EIv1.0_0779780.1">
    <property type="protein sequence ID" value="TraesPARA_EIv1.0_0779780.1.CDS1"/>
    <property type="gene ID" value="TraesPARA_EIv1.0_0779780"/>
</dbReference>
<dbReference type="Gramene" id="TraesMAC3A03G01318760.1">
    <property type="protein sequence ID" value="TraesMAC3A03G01318760.1.CDS1"/>
    <property type="gene ID" value="TraesMAC3A03G01318760"/>
</dbReference>